<dbReference type="InterPro" id="IPR036396">
    <property type="entry name" value="Cyt_P450_sf"/>
</dbReference>
<evidence type="ECO:0000256" key="10">
    <source>
        <dbReference type="ARBA" id="ARBA00023004"/>
    </source>
</evidence>
<keyword evidence="14" id="KW-0812">Transmembrane</keyword>
<keyword evidence="11" id="KW-0503">Monooxygenase</keyword>
<dbReference type="Proteomes" id="UP000515160">
    <property type="component" value="Chromosome 3"/>
</dbReference>
<dbReference type="InterPro" id="IPR002401">
    <property type="entry name" value="Cyt_P450_E_grp-I"/>
</dbReference>
<dbReference type="FunFam" id="1.10.630.10:FF:000042">
    <property type="entry name" value="Cytochrome P450"/>
    <property type="match status" value="2"/>
</dbReference>
<evidence type="ECO:0000256" key="2">
    <source>
        <dbReference type="ARBA" id="ARBA00004174"/>
    </source>
</evidence>
<gene>
    <name evidence="16" type="primary">LOC117566352</name>
</gene>
<evidence type="ECO:0000256" key="1">
    <source>
        <dbReference type="ARBA" id="ARBA00001971"/>
    </source>
</evidence>
<organism evidence="15 16">
    <name type="scientific">Drosophila albomicans</name>
    <name type="common">Fruit fly</name>
    <dbReference type="NCBI Taxonomy" id="7291"/>
    <lineage>
        <taxon>Eukaryota</taxon>
        <taxon>Metazoa</taxon>
        <taxon>Ecdysozoa</taxon>
        <taxon>Arthropoda</taxon>
        <taxon>Hexapoda</taxon>
        <taxon>Insecta</taxon>
        <taxon>Pterygota</taxon>
        <taxon>Neoptera</taxon>
        <taxon>Endopterygota</taxon>
        <taxon>Diptera</taxon>
        <taxon>Brachycera</taxon>
        <taxon>Muscomorpha</taxon>
        <taxon>Ephydroidea</taxon>
        <taxon>Drosophilidae</taxon>
        <taxon>Drosophila</taxon>
    </lineage>
</organism>
<dbReference type="GO" id="GO:0020037">
    <property type="term" value="F:heme binding"/>
    <property type="evidence" value="ECO:0007669"/>
    <property type="project" value="InterPro"/>
</dbReference>
<evidence type="ECO:0000256" key="8">
    <source>
        <dbReference type="ARBA" id="ARBA00022848"/>
    </source>
</evidence>
<evidence type="ECO:0000256" key="7">
    <source>
        <dbReference type="ARBA" id="ARBA00022824"/>
    </source>
</evidence>
<dbReference type="OrthoDB" id="2789670at2759"/>
<keyword evidence="10 13" id="KW-0408">Iron</keyword>
<evidence type="ECO:0000256" key="14">
    <source>
        <dbReference type="SAM" id="Phobius"/>
    </source>
</evidence>
<keyword evidence="9" id="KW-0560">Oxidoreductase</keyword>
<keyword evidence="14" id="KW-1133">Transmembrane helix</keyword>
<evidence type="ECO:0000256" key="13">
    <source>
        <dbReference type="PIRSR" id="PIRSR602401-1"/>
    </source>
</evidence>
<keyword evidence="12 14" id="KW-0472">Membrane</keyword>
<dbReference type="CDD" id="cd11056">
    <property type="entry name" value="CYP6-like"/>
    <property type="match status" value="2"/>
</dbReference>
<comment type="subcellular location">
    <subcellularLocation>
        <location evidence="3">Endoplasmic reticulum membrane</location>
        <topology evidence="3">Peripheral membrane protein</topology>
    </subcellularLocation>
    <subcellularLocation>
        <location evidence="2">Microsome membrane</location>
        <topology evidence="2">Peripheral membrane protein</topology>
    </subcellularLocation>
</comment>
<feature type="transmembrane region" description="Helical" evidence="14">
    <location>
        <begin position="515"/>
        <end position="532"/>
    </location>
</feature>
<dbReference type="PRINTS" id="PR00463">
    <property type="entry name" value="EP450I"/>
</dbReference>
<evidence type="ECO:0000256" key="12">
    <source>
        <dbReference type="ARBA" id="ARBA00023136"/>
    </source>
</evidence>
<dbReference type="AlphaFoldDB" id="A0A6P8WTQ3"/>
<dbReference type="PROSITE" id="PS00086">
    <property type="entry name" value="CYTOCHROME_P450"/>
    <property type="match status" value="2"/>
</dbReference>
<keyword evidence="7" id="KW-0256">Endoplasmic reticulum</keyword>
<dbReference type="Pfam" id="PF00067">
    <property type="entry name" value="p450"/>
    <property type="match status" value="2"/>
</dbReference>
<evidence type="ECO:0000313" key="16">
    <source>
        <dbReference type="RefSeq" id="XP_034101730.2"/>
    </source>
</evidence>
<dbReference type="SUPFAM" id="SSF48264">
    <property type="entry name" value="Cytochrome P450"/>
    <property type="match status" value="2"/>
</dbReference>
<comment type="similarity">
    <text evidence="4">Belongs to the cytochrome P450 family.</text>
</comment>
<dbReference type="RefSeq" id="XP_034101730.2">
    <property type="nucleotide sequence ID" value="XM_034245839.2"/>
</dbReference>
<feature type="binding site" description="axial binding residue" evidence="13">
    <location>
        <position position="439"/>
    </location>
    <ligand>
        <name>heme</name>
        <dbReference type="ChEBI" id="CHEBI:30413"/>
    </ligand>
    <ligandPart>
        <name>Fe</name>
        <dbReference type="ChEBI" id="CHEBI:18248"/>
    </ligandPart>
</feature>
<sequence length="1011" mass="117357">MLDVIALLLISLAIGFWYVRTRLSYWSRRCISHERPSFPMGNMKGFRKTRHFKDILTPLYERFKITGAPFVGFYMMMRPVVLVLDVEMAKQVLIRDFANFEDRGMYHNERDDPLTGHLFRIDGPKWRPLRQKMSPTFSSGKMKYMFPTVCAVGEELAQVCAEQAENAICGILEISDLMGRYTTDVIGRCVFGIDCNGLRNPNAEFAVMGRRAFTDRRHNKLIDGFIESFPNLARRLRLCQIHKDITNFYMRIVRDTVKEREVKTIIRPDFMNLLIEMKHRGELTLEEMTAQAFIFFAAGFDTSASTLGFALFELAKQPQIQQKLRQEIEETIEAKGGEFTYEVVQELRYMELVIAETLRKYPVLPHISRISRNCYPAMGNRHFYIEPGQMVLIPVYAIHHDPDLYPEPEKFIPERFTIENMRQRPTASWLPFGDGPRNCIGMRFGKMQTIIALVQLLRRFEFSVCPRTESKIEFVKHNILLAPATGIYLKVEEIRKLTMYSFEQKILGCATGREMLIIALFGIILGLLYYAVRNRYTYWVRRGIPHDEPTFPKGNMGDWPTKRQIGVIFKDYYLKYKNSGSPFAGLYFFFTKTVVVTDLELTKRVLIKDFNNFEDRGIFYNEEDDPLSATLFSIEGQKWRHLRHKLSPTFTSGKMKHMLPIVLKVAEEMSKVFNEKLPSAKELEITDLVGRYTADVIGTCAFGLNCNSQRGANADFVDMGRRAVTDRRYYGLLDFFIFGFPKLSRRLHLKITTEEVDDFYTRIVRETIDYRLKTKEKRNDFMDMLIEMYQKHQEGNTEDGLSFEELAAQAFIFFVAGFETSSTTMGFALYELAQHQDIQDKLRAQIKEVLAKHNNEFSYDNIKEMELLEQVVMETLRKYPVLAHLTRKANSDYSLDDPKYFIEKDSVVVIPALGIHYDPDIYPEPEKFKPERFTESAIQARQSCTWLPFGDGPRNCIGSRFGLMQTCVGLGHLIKDFKFSVSPTTQIPITFVKKNILLCAENGIYLKVENI</sequence>
<evidence type="ECO:0000256" key="6">
    <source>
        <dbReference type="ARBA" id="ARBA00022723"/>
    </source>
</evidence>
<proteinExistence type="inferred from homology"/>
<dbReference type="Gene3D" id="1.10.630.10">
    <property type="entry name" value="Cytochrome P450"/>
    <property type="match status" value="2"/>
</dbReference>
<dbReference type="PANTHER" id="PTHR24292:SF100">
    <property type="entry name" value="CYTOCHROME P450 6A16, ISOFORM B-RELATED"/>
    <property type="match status" value="1"/>
</dbReference>
<comment type="cofactor">
    <cofactor evidence="1 13">
        <name>heme</name>
        <dbReference type="ChEBI" id="CHEBI:30413"/>
    </cofactor>
</comment>
<dbReference type="InterPro" id="IPR017972">
    <property type="entry name" value="Cyt_P450_CS"/>
</dbReference>
<name>A0A6P8WTQ3_DROAB</name>
<reference evidence="16" key="1">
    <citation type="submission" date="2025-08" db="UniProtKB">
        <authorList>
            <consortium name="RefSeq"/>
        </authorList>
    </citation>
    <scope>IDENTIFICATION</scope>
    <source>
        <strain evidence="16">15112-1751.03</strain>
        <tissue evidence="16">Whole Adult</tissue>
    </source>
</reference>
<evidence type="ECO:0000256" key="9">
    <source>
        <dbReference type="ARBA" id="ARBA00023002"/>
    </source>
</evidence>
<evidence type="ECO:0000256" key="11">
    <source>
        <dbReference type="ARBA" id="ARBA00023033"/>
    </source>
</evidence>
<dbReference type="InterPro" id="IPR050476">
    <property type="entry name" value="Insect_CytP450_Detox"/>
</dbReference>
<keyword evidence="5 13" id="KW-0349">Heme</keyword>
<evidence type="ECO:0000256" key="4">
    <source>
        <dbReference type="ARBA" id="ARBA00010617"/>
    </source>
</evidence>
<evidence type="ECO:0000256" key="3">
    <source>
        <dbReference type="ARBA" id="ARBA00004406"/>
    </source>
</evidence>
<dbReference type="GO" id="GO:0004497">
    <property type="term" value="F:monooxygenase activity"/>
    <property type="evidence" value="ECO:0007669"/>
    <property type="project" value="UniProtKB-KW"/>
</dbReference>
<dbReference type="PANTHER" id="PTHR24292">
    <property type="entry name" value="CYTOCHROME P450"/>
    <property type="match status" value="1"/>
</dbReference>
<dbReference type="CTD" id="49847"/>
<keyword evidence="6 13" id="KW-0479">Metal-binding</keyword>
<dbReference type="GO" id="GO:0005506">
    <property type="term" value="F:iron ion binding"/>
    <property type="evidence" value="ECO:0007669"/>
    <property type="project" value="InterPro"/>
</dbReference>
<dbReference type="GeneID" id="117566352"/>
<keyword evidence="15" id="KW-1185">Reference proteome</keyword>
<protein>
    <submittedName>
        <fullName evidence="16">Uncharacterized protein LOC117566352</fullName>
    </submittedName>
</protein>
<evidence type="ECO:0000256" key="5">
    <source>
        <dbReference type="ARBA" id="ARBA00022617"/>
    </source>
</evidence>
<dbReference type="GO" id="GO:0016705">
    <property type="term" value="F:oxidoreductase activity, acting on paired donors, with incorporation or reduction of molecular oxygen"/>
    <property type="evidence" value="ECO:0007669"/>
    <property type="project" value="InterPro"/>
</dbReference>
<accession>A0A6P8WTQ3</accession>
<dbReference type="GO" id="GO:0005789">
    <property type="term" value="C:endoplasmic reticulum membrane"/>
    <property type="evidence" value="ECO:0007669"/>
    <property type="project" value="UniProtKB-SubCell"/>
</dbReference>
<dbReference type="PRINTS" id="PR00385">
    <property type="entry name" value="P450"/>
</dbReference>
<dbReference type="InterPro" id="IPR001128">
    <property type="entry name" value="Cyt_P450"/>
</dbReference>
<keyword evidence="8" id="KW-0492">Microsome</keyword>
<evidence type="ECO:0000313" key="15">
    <source>
        <dbReference type="Proteomes" id="UP000515160"/>
    </source>
</evidence>